<proteinExistence type="predicted"/>
<evidence type="ECO:0000256" key="2">
    <source>
        <dbReference type="SAM" id="SignalP"/>
    </source>
</evidence>
<reference evidence="3 4" key="1">
    <citation type="submission" date="2024-11" db="EMBL/GenBank/DDBJ databases">
        <title>Using genomics to understand microbial adaptation to soil warming.</title>
        <authorList>
            <person name="Deangelis K.M. PhD."/>
        </authorList>
    </citation>
    <scope>NUCLEOTIDE SEQUENCE [LARGE SCALE GENOMIC DNA]</scope>
    <source>
        <strain evidence="3 4">GAS97</strain>
    </source>
</reference>
<evidence type="ECO:0000313" key="3">
    <source>
        <dbReference type="EMBL" id="MFK4442912.1"/>
    </source>
</evidence>
<sequence>MRTSIRPHSRSLAAVGFVLISGAYANMARADVDCNLLAPPGAAVSEKGKVEAKTAADAILKAVKFGGDVTVSGEKSLSMAQQNAPTDDPQALKARTLYLFCGMVANAKDINTGKKFDMLMQLQGVKLSPEPNGGNQPPPPESDVPSALGLPKLGSSRESVESFAKSRNGSWHNAQGGDYAVIDGDLADTPAKINLWVDSNGHLYKVEWTISSSRYTTARNDHVFGRSGEGPVEPDALCDAAADRTANYFVRAVGLTSSPVTTKSRNAADPWNYIQGGKAPACGDSDLRCTATADITDQLAILTRDKQSAMVQTRSIHARSSSELGISIYVKTTSTCSISAEVTRRL</sequence>
<protein>
    <recommendedName>
        <fullName evidence="5">Lipoprotein</fullName>
    </recommendedName>
</protein>
<keyword evidence="2" id="KW-0732">Signal</keyword>
<feature type="signal peptide" evidence="2">
    <location>
        <begin position="1"/>
        <end position="30"/>
    </location>
</feature>
<keyword evidence="4" id="KW-1185">Reference proteome</keyword>
<comment type="caution">
    <text evidence="3">The sequence shown here is derived from an EMBL/GenBank/DDBJ whole genome shotgun (WGS) entry which is preliminary data.</text>
</comment>
<dbReference type="EMBL" id="JBIYDN010000007">
    <property type="protein sequence ID" value="MFK4442912.1"/>
    <property type="molecule type" value="Genomic_DNA"/>
</dbReference>
<dbReference type="Proteomes" id="UP001620514">
    <property type="component" value="Unassembled WGS sequence"/>
</dbReference>
<dbReference type="RefSeq" id="WP_404607327.1">
    <property type="nucleotide sequence ID" value="NZ_JBIYDN010000007.1"/>
</dbReference>
<evidence type="ECO:0008006" key="5">
    <source>
        <dbReference type="Google" id="ProtNLM"/>
    </source>
</evidence>
<evidence type="ECO:0000256" key="1">
    <source>
        <dbReference type="SAM" id="MobiDB-lite"/>
    </source>
</evidence>
<feature type="region of interest" description="Disordered" evidence="1">
    <location>
        <begin position="126"/>
        <end position="151"/>
    </location>
</feature>
<name>A0ABW8MGV2_9BURK</name>
<evidence type="ECO:0000313" key="4">
    <source>
        <dbReference type="Proteomes" id="UP001620514"/>
    </source>
</evidence>
<accession>A0ABW8MGV2</accession>
<organism evidence="3 4">
    <name type="scientific">Caballeronia udeis</name>
    <dbReference type="NCBI Taxonomy" id="1232866"/>
    <lineage>
        <taxon>Bacteria</taxon>
        <taxon>Pseudomonadati</taxon>
        <taxon>Pseudomonadota</taxon>
        <taxon>Betaproteobacteria</taxon>
        <taxon>Burkholderiales</taxon>
        <taxon>Burkholderiaceae</taxon>
        <taxon>Caballeronia</taxon>
    </lineage>
</organism>
<feature type="chain" id="PRO_5045656400" description="Lipoprotein" evidence="2">
    <location>
        <begin position="31"/>
        <end position="346"/>
    </location>
</feature>
<gene>
    <name evidence="3" type="ORF">ABH943_002928</name>
</gene>